<dbReference type="RefSeq" id="WP_012599293.1">
    <property type="nucleotide sequence ID" value="NC_011729.1"/>
</dbReference>
<dbReference type="Gene3D" id="1.20.1220.20">
    <property type="entry name" value="Uncharcterised protein PF01724"/>
    <property type="match status" value="1"/>
</dbReference>
<organism evidence="1 2">
    <name type="scientific">Gloeothece citriformis (strain PCC 7424)</name>
    <name type="common">Cyanothece sp. (strain PCC 7424)</name>
    <dbReference type="NCBI Taxonomy" id="65393"/>
    <lineage>
        <taxon>Bacteria</taxon>
        <taxon>Bacillati</taxon>
        <taxon>Cyanobacteriota</taxon>
        <taxon>Cyanophyceae</taxon>
        <taxon>Oscillatoriophycideae</taxon>
        <taxon>Chroococcales</taxon>
        <taxon>Aphanothecaceae</taxon>
        <taxon>Gloeothece</taxon>
        <taxon>Gloeothece citriformis</taxon>
    </lineage>
</organism>
<reference evidence="2" key="1">
    <citation type="journal article" date="2011" name="MBio">
        <title>Novel metabolic attributes of the genus Cyanothece, comprising a group of unicellular nitrogen-fixing Cyanobacteria.</title>
        <authorList>
            <person name="Bandyopadhyay A."/>
            <person name="Elvitigala T."/>
            <person name="Welsh E."/>
            <person name="Stockel J."/>
            <person name="Liberton M."/>
            <person name="Min H."/>
            <person name="Sherman L.A."/>
            <person name="Pakrasi H.B."/>
        </authorList>
    </citation>
    <scope>NUCLEOTIDE SEQUENCE [LARGE SCALE GENOMIC DNA]</scope>
    <source>
        <strain evidence="2">PCC 7424</strain>
    </source>
</reference>
<sequence>MLYDTDYYLWTQQQAQALKEHNLNALDWENLREEIESLGKSEYAKVSSWLMRIIQHKLKIDYVAIPECLKHWNKEIISFQIKIKRHISPSMKNKLLNDLPELYADGVKLVLVDYEDVDLPEYCPYNLDELY</sequence>
<evidence type="ECO:0008006" key="3">
    <source>
        <dbReference type="Google" id="ProtNLM"/>
    </source>
</evidence>
<dbReference type="Proteomes" id="UP000002384">
    <property type="component" value="Chromosome"/>
</dbReference>
<dbReference type="STRING" id="65393.PCC7424_1918"/>
<dbReference type="PANTHER" id="PTHR34235:SF3">
    <property type="entry name" value="SLR1203 PROTEIN"/>
    <property type="match status" value="1"/>
</dbReference>
<dbReference type="InterPro" id="IPR002636">
    <property type="entry name" value="DUF29"/>
</dbReference>
<evidence type="ECO:0000313" key="2">
    <source>
        <dbReference type="Proteomes" id="UP000002384"/>
    </source>
</evidence>
<proteinExistence type="predicted"/>
<keyword evidence="2" id="KW-1185">Reference proteome</keyword>
<evidence type="ECO:0000313" key="1">
    <source>
        <dbReference type="EMBL" id="ACK70350.1"/>
    </source>
</evidence>
<gene>
    <name evidence="1" type="ordered locus">PCC7424_1918</name>
</gene>
<dbReference type="Pfam" id="PF01724">
    <property type="entry name" value="DUF29"/>
    <property type="match status" value="1"/>
</dbReference>
<dbReference type="PANTHER" id="PTHR34235">
    <property type="entry name" value="SLR1203 PROTEIN-RELATED"/>
    <property type="match status" value="1"/>
</dbReference>
<dbReference type="KEGG" id="cyc:PCC7424_1918"/>
<dbReference type="OrthoDB" id="425753at2"/>
<dbReference type="EMBL" id="CP001291">
    <property type="protein sequence ID" value="ACK70350.1"/>
    <property type="molecule type" value="Genomic_DNA"/>
</dbReference>
<accession>B7KDP8</accession>
<name>B7KDP8_GLOC7</name>
<dbReference type="HOGENOM" id="CLU_116670_1_0_3"/>
<dbReference type="eggNOG" id="COG2442">
    <property type="taxonomic scope" value="Bacteria"/>
</dbReference>
<protein>
    <recommendedName>
        <fullName evidence="3">DUF29 domain-containing protein</fullName>
    </recommendedName>
</protein>
<dbReference type="AlphaFoldDB" id="B7KDP8"/>